<sequence>MIDDIDRIERAIDIDASVTRVWALITRPGWFINDGAIIDHAIERDGDIDIVRDPVHGDFRIRTEKLDPHRYAAFRWLDDDTDASTLVEFHLDELPAGGVRLRVVESGFATLGGTEAYRRRRFEQNAQGWEIELAAARDHLDPLAVRRAVHVDATPERLWETITEPARFVGWYAFDGADFVAEPGAPMELRWDEHGTFRGRVVEAVAPRRFAYRIAAETDTDPGDDSTLVVLEVRASGEGSLLTVTQTGFTDPEEAAAETDGWEGGFAGLAEHLAGARG</sequence>
<dbReference type="SUPFAM" id="SSF55961">
    <property type="entry name" value="Bet v1-like"/>
    <property type="match status" value="2"/>
</dbReference>
<feature type="domain" description="Activator of Hsp90 ATPase homologue 1/2-like C-terminal" evidence="2">
    <location>
        <begin position="152"/>
        <end position="273"/>
    </location>
</feature>
<dbReference type="EMBL" id="JAVREP010000002">
    <property type="protein sequence ID" value="MDT0327877.1"/>
    <property type="molecule type" value="Genomic_DNA"/>
</dbReference>
<proteinExistence type="inferred from homology"/>
<dbReference type="RefSeq" id="WP_311510629.1">
    <property type="nucleotide sequence ID" value="NZ_JAVREP010000002.1"/>
</dbReference>
<dbReference type="InterPro" id="IPR013538">
    <property type="entry name" value="ASHA1/2-like_C"/>
</dbReference>
<evidence type="ECO:0000256" key="1">
    <source>
        <dbReference type="ARBA" id="ARBA00006817"/>
    </source>
</evidence>
<gene>
    <name evidence="3" type="ORF">RM479_05575</name>
</gene>
<comment type="caution">
    <text evidence="3">The sequence shown here is derived from an EMBL/GenBank/DDBJ whole genome shotgun (WGS) entry which is preliminary data.</text>
</comment>
<evidence type="ECO:0000313" key="3">
    <source>
        <dbReference type="EMBL" id="MDT0327877.1"/>
    </source>
</evidence>
<organism evidence="3 4">
    <name type="scientific">Nocardiopsis lambiniae</name>
    <dbReference type="NCBI Taxonomy" id="3075539"/>
    <lineage>
        <taxon>Bacteria</taxon>
        <taxon>Bacillati</taxon>
        <taxon>Actinomycetota</taxon>
        <taxon>Actinomycetes</taxon>
        <taxon>Streptosporangiales</taxon>
        <taxon>Nocardiopsidaceae</taxon>
        <taxon>Nocardiopsis</taxon>
    </lineage>
</organism>
<feature type="domain" description="Activator of Hsp90 ATPase homologue 1/2-like C-terminal" evidence="2">
    <location>
        <begin position="15"/>
        <end position="130"/>
    </location>
</feature>
<dbReference type="Proteomes" id="UP001183390">
    <property type="component" value="Unassembled WGS sequence"/>
</dbReference>
<protein>
    <submittedName>
        <fullName evidence="3">SRPBCC domain-containing protein</fullName>
    </submittedName>
</protein>
<comment type="similarity">
    <text evidence="1">Belongs to the AHA1 family.</text>
</comment>
<evidence type="ECO:0000313" key="4">
    <source>
        <dbReference type="Proteomes" id="UP001183390"/>
    </source>
</evidence>
<dbReference type="InterPro" id="IPR023393">
    <property type="entry name" value="START-like_dom_sf"/>
</dbReference>
<dbReference type="Pfam" id="PF08327">
    <property type="entry name" value="AHSA1"/>
    <property type="match status" value="2"/>
</dbReference>
<dbReference type="Gene3D" id="3.30.530.20">
    <property type="match status" value="2"/>
</dbReference>
<evidence type="ECO:0000259" key="2">
    <source>
        <dbReference type="Pfam" id="PF08327"/>
    </source>
</evidence>
<accession>A0ABU2M5H5</accession>
<name>A0ABU2M5H5_9ACTN</name>
<reference evidence="4" key="1">
    <citation type="submission" date="2023-07" db="EMBL/GenBank/DDBJ databases">
        <title>30 novel species of actinomycetes from the DSMZ collection.</title>
        <authorList>
            <person name="Nouioui I."/>
        </authorList>
    </citation>
    <scope>NUCLEOTIDE SEQUENCE [LARGE SCALE GENOMIC DNA]</scope>
    <source>
        <strain evidence="4">DSM 44743</strain>
    </source>
</reference>
<keyword evidence="4" id="KW-1185">Reference proteome</keyword>